<organism evidence="1">
    <name type="scientific">viral metagenome</name>
    <dbReference type="NCBI Taxonomy" id="1070528"/>
    <lineage>
        <taxon>unclassified sequences</taxon>
        <taxon>metagenomes</taxon>
        <taxon>organismal metagenomes</taxon>
    </lineage>
</organism>
<accession>A0A6C0JK66</accession>
<dbReference type="EMBL" id="MN740408">
    <property type="protein sequence ID" value="QHU05150.1"/>
    <property type="molecule type" value="Genomic_DNA"/>
</dbReference>
<evidence type="ECO:0008006" key="2">
    <source>
        <dbReference type="Google" id="ProtNLM"/>
    </source>
</evidence>
<dbReference type="AlphaFoldDB" id="A0A6C0JK66"/>
<protein>
    <recommendedName>
        <fullName evidence="2">Exostosin GT47 domain-containing protein</fullName>
    </recommendedName>
</protein>
<sequence>MVKAFYLKNAFWEIDFLVRDVFVGLDVSFFNETEPMLLEPSDIGNCLLVVNDSYSLERVLKIVKKIKPVCIFHLSDETGSKSDWFVLASHCTYLFKQHNHRHCRIDTHPNIIQLCLGYVPTMFVGLSTPYPTMFVGSSTSYPTMFVGLSTPYPTMFVGSSTPYPTTSNSLSSFDFINELMPICERSLDWAFIGSLKSDRQEMCTCFAEAFTKRYISVGNNSWDSKNQIVRPSDMADIYRKTVFVPIGRGWVTLDCFRFYEALLCGAIPIVVGPSDEIDVAYCYGGNMPSCIRASSWQEAVIICKRMRDSAEGLVELQKIQNQNVAWWKGLVLGYRVKIKEAFTKKKLAIGE</sequence>
<proteinExistence type="predicted"/>
<evidence type="ECO:0000313" key="1">
    <source>
        <dbReference type="EMBL" id="QHU05150.1"/>
    </source>
</evidence>
<name>A0A6C0JK66_9ZZZZ</name>
<reference evidence="1" key="1">
    <citation type="journal article" date="2020" name="Nature">
        <title>Giant virus diversity and host interactions through global metagenomics.</title>
        <authorList>
            <person name="Schulz F."/>
            <person name="Roux S."/>
            <person name="Paez-Espino D."/>
            <person name="Jungbluth S."/>
            <person name="Walsh D.A."/>
            <person name="Denef V.J."/>
            <person name="McMahon K.D."/>
            <person name="Konstantinidis K.T."/>
            <person name="Eloe-Fadrosh E.A."/>
            <person name="Kyrpides N.C."/>
            <person name="Woyke T."/>
        </authorList>
    </citation>
    <scope>NUCLEOTIDE SEQUENCE</scope>
    <source>
        <strain evidence="1">GVMAG-M-3300027708-5</strain>
    </source>
</reference>